<accession>A0A812VDQ5</accession>
<dbReference type="GO" id="GO:0031930">
    <property type="term" value="P:mitochondria-nucleus signaling pathway"/>
    <property type="evidence" value="ECO:0007669"/>
    <property type="project" value="TreeGrafter"/>
</dbReference>
<organism evidence="3 4">
    <name type="scientific">Symbiodinium necroappetens</name>
    <dbReference type="NCBI Taxonomy" id="1628268"/>
    <lineage>
        <taxon>Eukaryota</taxon>
        <taxon>Sar</taxon>
        <taxon>Alveolata</taxon>
        <taxon>Dinophyceae</taxon>
        <taxon>Suessiales</taxon>
        <taxon>Symbiodiniaceae</taxon>
        <taxon>Symbiodinium</taxon>
    </lineage>
</organism>
<protein>
    <recommendedName>
        <fullName evidence="5">Pentatricopeptide repeat-containing protein, chloroplastic</fullName>
    </recommendedName>
</protein>
<keyword evidence="1" id="KW-0677">Repeat</keyword>
<dbReference type="InterPro" id="IPR011990">
    <property type="entry name" value="TPR-like_helical_dom_sf"/>
</dbReference>
<evidence type="ECO:0000313" key="4">
    <source>
        <dbReference type="Proteomes" id="UP000601435"/>
    </source>
</evidence>
<dbReference type="Proteomes" id="UP000601435">
    <property type="component" value="Unassembled WGS sequence"/>
</dbReference>
<reference evidence="3" key="1">
    <citation type="submission" date="2021-02" db="EMBL/GenBank/DDBJ databases">
        <authorList>
            <person name="Dougan E. K."/>
            <person name="Rhodes N."/>
            <person name="Thang M."/>
            <person name="Chan C."/>
        </authorList>
    </citation>
    <scope>NUCLEOTIDE SEQUENCE</scope>
</reference>
<sequence>MVQCSGQTHQARHAQLPLSEDDREAKSFRQLIHRARPRLQRDRPYFEVVAARQYARTHHWTAASHCLASLRGIREARCHGSHYDEYVQDIVDDASSACVRSSRWEAAVMLLRNLNLHQAPSRQKRHEVGNAIGAKGRWRQSLTYFTFLVHFGMRLYQPYYSMTMHSCGEALRWTWSLELLQHLCLSKVPVDRQSPQHVAPFAQVAHACRQAGTRSSALSALKILQTARRLSAATSVLHVKVMGGCSRSGDWASALTVLEQVGVDGVRPNLRTYTAALTASGIQLSWESAAFFLDSIRSSELHPAEETFDRVLETCRKVSSWAPALAYLRFMRRSHLAPDAIRFASAARALLNKNKIDEALAVLAEMRQCNLDVEVSARIVFTAGMGASADSMAWNRAVHLLCQFNAVGFEADVQLLCATASACRRANNWRDVLYLLGLGGIELDITAHNVAVSSCACVLQWQWASNLLSCSQQAAQQLDKFTLPSWMGLTSRSQ</sequence>
<dbReference type="EMBL" id="CAJNJA010029256">
    <property type="protein sequence ID" value="CAE7623001.1"/>
    <property type="molecule type" value="Genomic_DNA"/>
</dbReference>
<evidence type="ECO:0008006" key="5">
    <source>
        <dbReference type="Google" id="ProtNLM"/>
    </source>
</evidence>
<keyword evidence="4" id="KW-1185">Reference proteome</keyword>
<evidence type="ECO:0000313" key="3">
    <source>
        <dbReference type="EMBL" id="CAE7623001.1"/>
    </source>
</evidence>
<evidence type="ECO:0000256" key="1">
    <source>
        <dbReference type="ARBA" id="ARBA00022737"/>
    </source>
</evidence>
<dbReference type="GO" id="GO:0009507">
    <property type="term" value="C:chloroplast"/>
    <property type="evidence" value="ECO:0007669"/>
    <property type="project" value="TreeGrafter"/>
</dbReference>
<dbReference type="Gene3D" id="1.25.40.10">
    <property type="entry name" value="Tetratricopeptide repeat domain"/>
    <property type="match status" value="2"/>
</dbReference>
<feature type="region of interest" description="Disordered" evidence="2">
    <location>
        <begin position="1"/>
        <end position="22"/>
    </location>
</feature>
<comment type="caution">
    <text evidence="3">The sequence shown here is derived from an EMBL/GenBank/DDBJ whole genome shotgun (WGS) entry which is preliminary data.</text>
</comment>
<feature type="non-terminal residue" evidence="3">
    <location>
        <position position="494"/>
    </location>
</feature>
<dbReference type="PANTHER" id="PTHR47936">
    <property type="entry name" value="PPR_LONG DOMAIN-CONTAINING PROTEIN"/>
    <property type="match status" value="1"/>
</dbReference>
<gene>
    <name evidence="3" type="ORF">SNEC2469_LOCUS17614</name>
</gene>
<dbReference type="OrthoDB" id="185373at2759"/>
<evidence type="ECO:0000256" key="2">
    <source>
        <dbReference type="SAM" id="MobiDB-lite"/>
    </source>
</evidence>
<proteinExistence type="predicted"/>
<name>A0A812VDQ5_9DINO</name>
<dbReference type="AlphaFoldDB" id="A0A812VDQ5"/>
<dbReference type="PANTHER" id="PTHR47936:SF1">
    <property type="entry name" value="PENTATRICOPEPTIDE REPEAT-CONTAINING PROTEIN GUN1, CHLOROPLASTIC"/>
    <property type="match status" value="1"/>
</dbReference>